<sequence length="67" mass="7593">MSPALMKMWISLIGIGMMFLSVLFIVISRYKIKRRFLKVITAIIAYGFMIYAGVIMILVVFSGPTTE</sequence>
<evidence type="ECO:0000313" key="2">
    <source>
        <dbReference type="EMBL" id="WAA13769.1"/>
    </source>
</evidence>
<organism evidence="2 3">
    <name type="scientific">Fervidibacillus halotolerans</name>
    <dbReference type="NCBI Taxonomy" id="2980027"/>
    <lineage>
        <taxon>Bacteria</taxon>
        <taxon>Bacillati</taxon>
        <taxon>Bacillota</taxon>
        <taxon>Bacilli</taxon>
        <taxon>Bacillales</taxon>
        <taxon>Bacillaceae</taxon>
        <taxon>Fervidibacillus</taxon>
    </lineage>
</organism>
<feature type="transmembrane region" description="Helical" evidence="1">
    <location>
        <begin position="6"/>
        <end position="27"/>
    </location>
</feature>
<keyword evidence="3" id="KW-1185">Reference proteome</keyword>
<evidence type="ECO:0000313" key="3">
    <source>
        <dbReference type="Proteomes" id="UP001164726"/>
    </source>
</evidence>
<keyword evidence="1" id="KW-1133">Transmembrane helix</keyword>
<dbReference type="InterPro" id="IPR020076">
    <property type="entry name" value="DUF2768"/>
</dbReference>
<dbReference type="AlphaFoldDB" id="A0A9E8S023"/>
<keyword evidence="1" id="KW-0472">Membrane</keyword>
<dbReference type="Pfam" id="PF10966">
    <property type="entry name" value="DUF2768"/>
    <property type="match status" value="1"/>
</dbReference>
<protein>
    <submittedName>
        <fullName evidence="2">DUF2768 domain-containing protein</fullName>
    </submittedName>
</protein>
<reference evidence="2" key="1">
    <citation type="submission" date="2022-09" db="EMBL/GenBank/DDBJ databases">
        <title>Complete Genomes of Fervidibacillus albus and Fervidibacillus halotolerans isolated from tidal flat sediments.</title>
        <authorList>
            <person name="Kwon K.K."/>
            <person name="Yang S.-H."/>
            <person name="Park M.J."/>
            <person name="Oh H.-M."/>
        </authorList>
    </citation>
    <scope>NUCLEOTIDE SEQUENCE</scope>
    <source>
        <strain evidence="2">MEBiC13594</strain>
    </source>
</reference>
<dbReference type="RefSeq" id="WP_275421972.1">
    <property type="nucleotide sequence ID" value="NZ_CP106877.1"/>
</dbReference>
<feature type="transmembrane region" description="Helical" evidence="1">
    <location>
        <begin position="39"/>
        <end position="61"/>
    </location>
</feature>
<dbReference type="EMBL" id="CP106877">
    <property type="protein sequence ID" value="WAA13769.1"/>
    <property type="molecule type" value="Genomic_DNA"/>
</dbReference>
<dbReference type="KEGG" id="fhl:OE105_06620"/>
<name>A0A9E8S023_9BACI</name>
<evidence type="ECO:0000256" key="1">
    <source>
        <dbReference type="SAM" id="Phobius"/>
    </source>
</evidence>
<keyword evidence="1" id="KW-0812">Transmembrane</keyword>
<proteinExistence type="predicted"/>
<accession>A0A9E8S023</accession>
<gene>
    <name evidence="2" type="ORF">OE105_06620</name>
</gene>
<dbReference type="Proteomes" id="UP001164726">
    <property type="component" value="Chromosome"/>
</dbReference>